<reference evidence="3" key="1">
    <citation type="submission" date="2025-08" db="UniProtKB">
        <authorList>
            <consortium name="Ensembl"/>
        </authorList>
    </citation>
    <scope>IDENTIFICATION</scope>
</reference>
<dbReference type="GO" id="GO:0060997">
    <property type="term" value="P:dendritic spine morphogenesis"/>
    <property type="evidence" value="ECO:0007669"/>
    <property type="project" value="TreeGrafter"/>
</dbReference>
<evidence type="ECO:0000256" key="1">
    <source>
        <dbReference type="SAM" id="MobiDB-lite"/>
    </source>
</evidence>
<feature type="region of interest" description="Disordered" evidence="1">
    <location>
        <begin position="288"/>
        <end position="308"/>
    </location>
</feature>
<dbReference type="Pfam" id="PF00169">
    <property type="entry name" value="PH"/>
    <property type="match status" value="1"/>
</dbReference>
<dbReference type="GeneTree" id="ENSGT00940000157469"/>
<dbReference type="GO" id="GO:0030334">
    <property type="term" value="P:regulation of cell migration"/>
    <property type="evidence" value="ECO:0007669"/>
    <property type="project" value="TreeGrafter"/>
</dbReference>
<dbReference type="CDD" id="cd13267">
    <property type="entry name" value="PH_DOCK-D"/>
    <property type="match status" value="1"/>
</dbReference>
<evidence type="ECO:0000259" key="2">
    <source>
        <dbReference type="PROSITE" id="PS50003"/>
    </source>
</evidence>
<evidence type="ECO:0000313" key="4">
    <source>
        <dbReference type="Proteomes" id="UP000694385"/>
    </source>
</evidence>
<reference evidence="3" key="2">
    <citation type="submission" date="2025-09" db="UniProtKB">
        <authorList>
            <consortium name="Ensembl"/>
        </authorList>
    </citation>
    <scope>IDENTIFICATION</scope>
</reference>
<keyword evidence="4" id="KW-1185">Reference proteome</keyword>
<feature type="region of interest" description="Disordered" evidence="1">
    <location>
        <begin position="128"/>
        <end position="149"/>
    </location>
</feature>
<dbReference type="Gene3D" id="2.30.29.30">
    <property type="entry name" value="Pleckstrin-homology domain (PH domain)/Phosphotyrosine-binding domain (PTB)"/>
    <property type="match status" value="1"/>
</dbReference>
<proteinExistence type="predicted"/>
<sequence length="363" mass="41741">SGFQNKNRQPLPNQEKPRLLEPLDYEAVIEELEKTYRNDPLHDLLFFPSDDFSTATVPWDIRTLYSTVPDDAEHKAESLLVKEACKFYSSQWHVVNYKYEQYSGDIRHLPRAEYKPEKLPSHSFEVDHEDADKDEDTTSHSSSKGGGGAGGTGVFKSGWLYKGNFNSTVNNTVTVRSFKKRYFQLTQLPDNSYIMNFYKDEKISKEPKGCIFLDSCTGVIQNNRLRKYAFELKMNDLTYFVLAAETESDMDEWIHTLNRILQISPEGPLQGRRSAELAELGLDPLDNSVTCESTPEETDSSENSLHPDFAKYLTETEDTVRKARNMERLNLFSLDPDIDTMKLQKQDLLEPEFVIRPFEEKAA</sequence>
<dbReference type="Ensembl" id="ENSJJAT00000027291.1">
    <property type="protein sequence ID" value="ENSJJAP00000020741.1"/>
    <property type="gene ID" value="ENSJJAG00000021251.1"/>
</dbReference>
<evidence type="ECO:0000313" key="3">
    <source>
        <dbReference type="Ensembl" id="ENSJJAP00000020741.1"/>
    </source>
</evidence>
<dbReference type="InterPro" id="IPR021816">
    <property type="entry name" value="DOCK_C/D_N"/>
</dbReference>
<dbReference type="Proteomes" id="UP000694385">
    <property type="component" value="Unassembled WGS sequence"/>
</dbReference>
<dbReference type="GO" id="GO:0005085">
    <property type="term" value="F:guanyl-nucleotide exchange factor activity"/>
    <property type="evidence" value="ECO:0007669"/>
    <property type="project" value="InterPro"/>
</dbReference>
<feature type="domain" description="PH" evidence="2">
    <location>
        <begin position="153"/>
        <end position="262"/>
    </location>
</feature>
<dbReference type="InterPro" id="IPR026791">
    <property type="entry name" value="DOCK"/>
</dbReference>
<dbReference type="Pfam" id="PF11878">
    <property type="entry name" value="DOCK_C-D_N"/>
    <property type="match status" value="1"/>
</dbReference>
<organism evidence="3 4">
    <name type="scientific">Jaculus jaculus</name>
    <name type="common">Lesser Egyptian jerboa</name>
    <dbReference type="NCBI Taxonomy" id="51337"/>
    <lineage>
        <taxon>Eukaryota</taxon>
        <taxon>Metazoa</taxon>
        <taxon>Chordata</taxon>
        <taxon>Craniata</taxon>
        <taxon>Vertebrata</taxon>
        <taxon>Euteleostomi</taxon>
        <taxon>Mammalia</taxon>
        <taxon>Eutheria</taxon>
        <taxon>Euarchontoglires</taxon>
        <taxon>Glires</taxon>
        <taxon>Rodentia</taxon>
        <taxon>Myomorpha</taxon>
        <taxon>Dipodoidea</taxon>
        <taxon>Dipodidae</taxon>
        <taxon>Dipodinae</taxon>
        <taxon>Jaculus</taxon>
    </lineage>
</organism>
<dbReference type="InterPro" id="IPR011993">
    <property type="entry name" value="PH-like_dom_sf"/>
</dbReference>
<accession>A0A8C5LC33</accession>
<dbReference type="SMART" id="SM00233">
    <property type="entry name" value="PH"/>
    <property type="match status" value="1"/>
</dbReference>
<gene>
    <name evidence="3" type="primary">Dock10</name>
</gene>
<name>A0A8C5LC33_JACJA</name>
<protein>
    <submittedName>
        <fullName evidence="3">Dedicator of cytokinesis 10</fullName>
    </submittedName>
</protein>
<dbReference type="AlphaFoldDB" id="A0A8C5LC33"/>
<dbReference type="PANTHER" id="PTHR23317:SF71">
    <property type="entry name" value="DEDICATOR OF CYTOKINESIS PROTEIN 10"/>
    <property type="match status" value="1"/>
</dbReference>
<dbReference type="PROSITE" id="PS50003">
    <property type="entry name" value="PH_DOMAIN"/>
    <property type="match status" value="1"/>
</dbReference>
<dbReference type="FunFam" id="2.30.29.30:FF:000016">
    <property type="entry name" value="dedicator of cytokinesis protein 9 isoform X1"/>
    <property type="match status" value="1"/>
</dbReference>
<dbReference type="InterPro" id="IPR001849">
    <property type="entry name" value="PH_domain"/>
</dbReference>
<dbReference type="PANTHER" id="PTHR23317">
    <property type="entry name" value="DEDICATOR OF CYTOKINESIS DOCK"/>
    <property type="match status" value="1"/>
</dbReference>
<dbReference type="GO" id="GO:0007264">
    <property type="term" value="P:small GTPase-mediated signal transduction"/>
    <property type="evidence" value="ECO:0007669"/>
    <property type="project" value="InterPro"/>
</dbReference>
<dbReference type="SUPFAM" id="SSF50729">
    <property type="entry name" value="PH domain-like"/>
    <property type="match status" value="1"/>
</dbReference>